<dbReference type="VEuPathDB" id="PlasmoDB:PKNH_1234300"/>
<gene>
    <name evidence="2" type="primary">ApiAP2</name>
    <name evidence="2" type="ORF">PKNOH_S110105200</name>
</gene>
<feature type="region of interest" description="Disordered" evidence="1">
    <location>
        <begin position="279"/>
        <end position="311"/>
    </location>
</feature>
<evidence type="ECO:0000256" key="1">
    <source>
        <dbReference type="SAM" id="MobiDB-lite"/>
    </source>
</evidence>
<dbReference type="EMBL" id="NETL01000025">
    <property type="protein sequence ID" value="OTN65435.1"/>
    <property type="molecule type" value="Genomic_DNA"/>
</dbReference>
<dbReference type="AlphaFoldDB" id="A0A1Y3DPW8"/>
<feature type="compositionally biased region" description="Polar residues" evidence="1">
    <location>
        <begin position="297"/>
        <end position="311"/>
    </location>
</feature>
<feature type="region of interest" description="Disordered" evidence="1">
    <location>
        <begin position="420"/>
        <end position="493"/>
    </location>
</feature>
<dbReference type="Proteomes" id="UP000195012">
    <property type="component" value="Unassembled WGS sequence"/>
</dbReference>
<accession>A0A1Y3DPW8</accession>
<feature type="region of interest" description="Disordered" evidence="1">
    <location>
        <begin position="121"/>
        <end position="210"/>
    </location>
</feature>
<sequence>MNYVDENEIKYVKKQKKSSKCRKVWQKIIRKSLGCTKEEIRRSIANSRREKERVISILYGSVFQGNRYLPYAKKWRGNTLSEIINQDERNYENWKKLKTVDNSYFCQLAFGYVDQKDGSTFGRTDKQGKQSRCTPVGSGDGSGDGNVDNNGSSNSNGDVNGNHNYNKTNVTDMSNNNKSSITSNNNNNQANGPSNRSNMVTRGRAHHSEKSTAICEKDGMFEKLNYLEKRNYRNRSKVGNYYSLNGGTRSNYSSYSNQFASGRVNAHSADNYYSVGAHDSKARSTKGRNAVGRNGITRKNPSDNPSCEPQSEQNDAMIKYKYLPTGVFYSRVSRSFIANWIDHKTKKQIKVPYKIAEFGIEKGMILAILSRNLRINKLHNALKCYDSLTNEQKDEMLQVIKTTQKSEKLFHDLLKPGVGGMPRGGGPLSRKAPPDGIGTPTGMVAPNKVLPNGRNMSNGRGVTNGKVIPNGRGAANVPLHNGQSPKGVTGGLTHQVNVPMEQLGDQTDQLTGRPDQRNQPTEQMDQANNRPTKPTHQLDQLISPPDQLPSLSNNSPSKENEQKSKRISIRRTSVERKKVKPSYRNSENLPTGVYFYQGSYVANWWETQQKKQFKVPFKISEHGIIKAKNLAIISRIIRSSSVQQVNSILSQIEETENITDMNYSAIATLASKYIKENSEGGVIR</sequence>
<feature type="region of interest" description="Disordered" evidence="1">
    <location>
        <begin position="505"/>
        <end position="583"/>
    </location>
</feature>
<organism evidence="2 3">
    <name type="scientific">Plasmodium knowlesi</name>
    <dbReference type="NCBI Taxonomy" id="5850"/>
    <lineage>
        <taxon>Eukaryota</taxon>
        <taxon>Sar</taxon>
        <taxon>Alveolata</taxon>
        <taxon>Apicomplexa</taxon>
        <taxon>Aconoidasida</taxon>
        <taxon>Haemosporida</taxon>
        <taxon>Plasmodiidae</taxon>
        <taxon>Plasmodium</taxon>
        <taxon>Plasmodium (Plasmodium)</taxon>
    </lineage>
</organism>
<dbReference type="VEuPathDB" id="PlasmoDB:PKNOH_S110105200"/>
<comment type="caution">
    <text evidence="2">The sequence shown here is derived from an EMBL/GenBank/DDBJ whole genome shotgun (WGS) entry which is preliminary data.</text>
</comment>
<name>A0A1Y3DPW8_PLAKN</name>
<evidence type="ECO:0000313" key="3">
    <source>
        <dbReference type="Proteomes" id="UP000195012"/>
    </source>
</evidence>
<dbReference type="eggNOG" id="ENOG502SXMZ">
    <property type="taxonomic scope" value="Eukaryota"/>
</dbReference>
<evidence type="ECO:0000313" key="2">
    <source>
        <dbReference type="EMBL" id="OTN65435.1"/>
    </source>
</evidence>
<feature type="compositionally biased region" description="Polar residues" evidence="1">
    <location>
        <begin position="163"/>
        <end position="173"/>
    </location>
</feature>
<protein>
    <submittedName>
        <fullName evidence="2">Putative Transcription factor with AP2 domain(S)</fullName>
    </submittedName>
</protein>
<feature type="compositionally biased region" description="Low complexity" evidence="1">
    <location>
        <begin position="145"/>
        <end position="162"/>
    </location>
</feature>
<proteinExistence type="predicted"/>
<feature type="compositionally biased region" description="Polar residues" evidence="1">
    <location>
        <begin position="517"/>
        <end position="540"/>
    </location>
</feature>
<reference evidence="2 3" key="1">
    <citation type="submission" date="2017-05" db="EMBL/GenBank/DDBJ databases">
        <title>PacBio assembly of a Plasmodium knowlesi genome sequence with Hi-C correction and manual annotation of the SICAvar gene family.</title>
        <authorList>
            <person name="Lapp S.A."/>
            <person name="Geraldo J.A."/>
            <person name="Chien J.-T."/>
            <person name="Ay F."/>
            <person name="Pakala S.B."/>
            <person name="Batugedara G."/>
            <person name="Humphrey J.C."/>
            <person name="Debarry J.D."/>
            <person name="Le Roch K.G."/>
            <person name="Galinski M.R."/>
            <person name="Kissinger J.C."/>
        </authorList>
    </citation>
    <scope>NUCLEOTIDE SEQUENCE [LARGE SCALE GENOMIC DNA]</scope>
    <source>
        <strain evidence="3">Malayan Strain Pk1 (A+)</strain>
    </source>
</reference>
<dbReference type="VEuPathDB" id="PlasmoDB:PKA1H_120039100"/>
<dbReference type="OrthoDB" id="372114at2759"/>
<feature type="compositionally biased region" description="Low complexity" evidence="1">
    <location>
        <begin position="174"/>
        <end position="198"/>
    </location>
</feature>
<feature type="compositionally biased region" description="Polar residues" evidence="1">
    <location>
        <begin position="481"/>
        <end position="493"/>
    </location>
</feature>
<dbReference type="OMA" id="RSFIANW"/>